<evidence type="ECO:0000313" key="2">
    <source>
        <dbReference type="EMBL" id="ETX15697.1"/>
    </source>
</evidence>
<dbReference type="eggNOG" id="ENOG50312FC">
    <property type="taxonomic scope" value="Bacteria"/>
</dbReference>
<gene>
    <name evidence="2" type="ORF">OCH239_14390</name>
</gene>
<sequence>MISQETRSMRIFGMLTMGFLLVGISMLSAPAIGHWALVLLGFAILLLLRAILLAITLDRPSRSLEAMPDNPARLR</sequence>
<proteinExistence type="predicted"/>
<feature type="transmembrane region" description="Helical" evidence="1">
    <location>
        <begin position="35"/>
        <end position="57"/>
    </location>
</feature>
<evidence type="ECO:0000256" key="1">
    <source>
        <dbReference type="SAM" id="Phobius"/>
    </source>
</evidence>
<evidence type="ECO:0000313" key="3">
    <source>
        <dbReference type="Proteomes" id="UP000022447"/>
    </source>
</evidence>
<name>X7EID9_9RHOB</name>
<reference evidence="2 3" key="1">
    <citation type="submission" date="2014-01" db="EMBL/GenBank/DDBJ databases">
        <title>Roseivivax halodurans JCM 10272 Genome Sequencing.</title>
        <authorList>
            <person name="Lai Q."/>
            <person name="Li G."/>
            <person name="Shao Z."/>
        </authorList>
    </citation>
    <scope>NUCLEOTIDE SEQUENCE [LARGE SCALE GENOMIC DNA]</scope>
    <source>
        <strain evidence="2 3">JCM 10272</strain>
    </source>
</reference>
<keyword evidence="1" id="KW-0812">Transmembrane</keyword>
<keyword evidence="1" id="KW-1133">Transmembrane helix</keyword>
<protein>
    <submittedName>
        <fullName evidence="2">Uncharacterized protein</fullName>
    </submittedName>
</protein>
<keyword evidence="1" id="KW-0472">Membrane</keyword>
<dbReference type="RefSeq" id="WP_037259836.1">
    <property type="nucleotide sequence ID" value="NZ_JALZ01000004.1"/>
</dbReference>
<comment type="caution">
    <text evidence="2">The sequence shown here is derived from an EMBL/GenBank/DDBJ whole genome shotgun (WGS) entry which is preliminary data.</text>
</comment>
<dbReference type="AlphaFoldDB" id="X7EID9"/>
<dbReference type="EMBL" id="JALZ01000004">
    <property type="protein sequence ID" value="ETX15697.1"/>
    <property type="molecule type" value="Genomic_DNA"/>
</dbReference>
<accession>X7EID9</accession>
<feature type="transmembrane region" description="Helical" evidence="1">
    <location>
        <begin position="12"/>
        <end position="29"/>
    </location>
</feature>
<dbReference type="STRING" id="1449350.OCH239_14390"/>
<dbReference type="OrthoDB" id="7875234at2"/>
<organism evidence="2 3">
    <name type="scientific">Roseivivax halodurans JCM 10272</name>
    <dbReference type="NCBI Taxonomy" id="1449350"/>
    <lineage>
        <taxon>Bacteria</taxon>
        <taxon>Pseudomonadati</taxon>
        <taxon>Pseudomonadota</taxon>
        <taxon>Alphaproteobacteria</taxon>
        <taxon>Rhodobacterales</taxon>
        <taxon>Roseobacteraceae</taxon>
        <taxon>Roseivivax</taxon>
    </lineage>
</organism>
<dbReference type="Proteomes" id="UP000022447">
    <property type="component" value="Unassembled WGS sequence"/>
</dbReference>
<keyword evidence="3" id="KW-1185">Reference proteome</keyword>